<dbReference type="Proteomes" id="UP000717515">
    <property type="component" value="Unassembled WGS sequence"/>
</dbReference>
<evidence type="ECO:0000313" key="5">
    <source>
        <dbReference type="EMBL" id="KAG9324010.1"/>
    </source>
</evidence>
<dbReference type="PANTHER" id="PTHR22847:SF637">
    <property type="entry name" value="WD REPEAT DOMAIN 5B"/>
    <property type="match status" value="1"/>
</dbReference>
<dbReference type="InterPro" id="IPR001646">
    <property type="entry name" value="5peptide_repeat"/>
</dbReference>
<dbReference type="InterPro" id="IPR019775">
    <property type="entry name" value="WD40_repeat_CS"/>
</dbReference>
<feature type="repeat" description="WD" evidence="3">
    <location>
        <begin position="1466"/>
        <end position="1507"/>
    </location>
</feature>
<feature type="repeat" description="WD" evidence="3">
    <location>
        <begin position="701"/>
        <end position="733"/>
    </location>
</feature>
<dbReference type="Gene3D" id="2.130.10.10">
    <property type="entry name" value="YVTN repeat-like/Quinoprotein amine dehydrogenase"/>
    <property type="match status" value="6"/>
</dbReference>
<feature type="repeat" description="WD" evidence="3">
    <location>
        <begin position="874"/>
        <end position="915"/>
    </location>
</feature>
<evidence type="ECO:0000313" key="6">
    <source>
        <dbReference type="Proteomes" id="UP000717515"/>
    </source>
</evidence>
<dbReference type="InterPro" id="IPR027417">
    <property type="entry name" value="P-loop_NTPase"/>
</dbReference>
<feature type="repeat" description="WD" evidence="3">
    <location>
        <begin position="1340"/>
        <end position="1381"/>
    </location>
</feature>
<accession>A0A9P8D1J6</accession>
<feature type="domain" description="NACHT" evidence="4">
    <location>
        <begin position="91"/>
        <end position="203"/>
    </location>
</feature>
<dbReference type="EMBL" id="JAIFTL010000080">
    <property type="protein sequence ID" value="KAG9324010.1"/>
    <property type="molecule type" value="Genomic_DNA"/>
</dbReference>
<evidence type="ECO:0000256" key="2">
    <source>
        <dbReference type="ARBA" id="ARBA00022737"/>
    </source>
</evidence>
<feature type="repeat" description="WD" evidence="3">
    <location>
        <begin position="1168"/>
        <end position="1209"/>
    </location>
</feature>
<dbReference type="GO" id="GO:1990234">
    <property type="term" value="C:transferase complex"/>
    <property type="evidence" value="ECO:0007669"/>
    <property type="project" value="UniProtKB-ARBA"/>
</dbReference>
<dbReference type="Pfam" id="PF05729">
    <property type="entry name" value="NACHT"/>
    <property type="match status" value="1"/>
</dbReference>
<dbReference type="Pfam" id="PF00400">
    <property type="entry name" value="WD40"/>
    <property type="match status" value="15"/>
</dbReference>
<dbReference type="InterPro" id="IPR007111">
    <property type="entry name" value="NACHT_NTPase"/>
</dbReference>
<dbReference type="Pfam" id="PF00805">
    <property type="entry name" value="Pentapeptide"/>
    <property type="match status" value="1"/>
</dbReference>
<feature type="repeat" description="WD" evidence="3">
    <location>
        <begin position="1218"/>
        <end position="1252"/>
    </location>
</feature>
<sequence>MLQSCLDSGPSPHPLMAAISPPSLSALLDRAQGKVDVEADLKRLRLACEQRRVEAVYIPPKAKAGLQALDSDLFDLKEKADAFLVHKEQKVLLLLGESGIGKSTFNMRLELQLWSEYKKHTGRIPLFINLPAIDRPEQDLIAKQLRKLQFEEPQIRELKRRKFVLICDGYDESQQMHNLYTSNLLDKKEEWQAQMVISCRSEYAGTDYKHRFQPGDRNQPSTLGQLQEAVVMPFDWVQIKKYIKSFVELEKPLWSAENYIRELENFSSLRDLVKNPFLLKLSLDVLPRLVEHEQKDLTDAKVTRVALYDQFVEQWLEREKKRLVEKEMSVQERKAFQSLSDGGFALHGISFLKRLAADVYDKQGGNPVIEYSRTDDEGSWKHKYFGQEDNIQLLREACPLTKSGNQYRFIHRSILEYALARAVFEPRNGGIGVEKTEPAISTLKRRGSVDSAYSFLIEGALQDSADPIEQGPDPDSPLARRYYVDEPSILQFLDERLQKEPDFRKQLLAYIDASKSQKTLRIAAANAITILVRSGEQFNSADLQDIRIPGANLSLGMFDSAQLQNADLRKVKLSSVWLGGANLSGARMSGVEFGELPYLQEDAAVSRCIYSPDGTILMTILESGSANVYSALTWERKWSLDRTGKIDTRISFSPNSMVIAGFISLPSPQERELEATWQLACESDAYAVHLWETETGSCRTLRGHTARITGVAYSPRGDVVASCSDDDTIRLWNTLTSACNCSLYIPPVCSIAFSPSGDQLALARKDEQWWLWDVDTNTFIESFSFEAHSHFTQAIFSPTGTKVAIGSTQRFSNNVHLWDMRSRTRTKVGFINGHFPTFKHVVFSLKGDKLATISEEDGRVVIWNTETAESCHLLKSNGEEYLDAAFSPKGDLIATGGRNQILRLWDVETGVCRGSMSGHSGIIRSVDFSPDGRHIASGSDDMQVRLWEVDSTTRINLGGSSHIQLSAGHSASGDKIFSVSGGDTVHVWDMKTGKCLQSMTELEIGAKSIALSPNGNQIASGTTDGNIHFWDLENDVRSSVLSGDNDAVKSVAYSPKGDQIASCSGWAVKVWDTKTARCLHTFSGHDENQKIQIVAYSPKAGQFASVAKDSKVVRLWDVEVGVCSILQGHYFWITGIMYSPNGREIASCSLDNTVRLWDTASGLCRLILNGHEDLVYKTSYSPNGDEIASCSEDNTVRLWNVETGTCRLTLVCIGSNGVASIAYSPAGDIIASVGYCETAQLWDVKTGSCILVLKDIPKATIRNILFSPRGDLMAIDSGSKDGRSVGLWYVATGERRRTFKEFFLQASEPLFSPDGYQILCPESETTVRVWDVESEVCLHILAHEQTINDVQYSANGDLIASASQDTTVKLWDANSGLCLYTIQNHRSGVYRIAFSPEKGDQIVLGGENGSIRLWDARSKTLTRYFNGHGGTVNSVAFSPNRYLVASGSDDTTVCLWNPETASRRVFEGHVMSVQCVAFSPSGNHIASGSKDKSIRLWDVEEGTCRTLTGATDEILCIAYSTENKELLASGSRNMSVRLWNVVTGQTWTIIKGGYEIITSVAWGTANYGNHLVTGCSDTSVRVWRVIQEEGKPYSATLHWSSSHGALFVAGCDVQGVKGLTEANKRLLMQRGALGKPEPRKTLKAVSTAVRAASILQKLGKTAMISEE</sequence>
<feature type="repeat" description="WD" evidence="3">
    <location>
        <begin position="916"/>
        <end position="957"/>
    </location>
</feature>
<keyword evidence="1 3" id="KW-0853">WD repeat</keyword>
<dbReference type="SUPFAM" id="SSF50998">
    <property type="entry name" value="Quinoprotein alcohol dehydrogenase-like"/>
    <property type="match status" value="1"/>
</dbReference>
<dbReference type="SMART" id="SM00320">
    <property type="entry name" value="WD40"/>
    <property type="match status" value="21"/>
</dbReference>
<dbReference type="InterPro" id="IPR011047">
    <property type="entry name" value="Quinoprotein_ADH-like_sf"/>
</dbReference>
<reference evidence="5" key="1">
    <citation type="submission" date="2021-07" db="EMBL/GenBank/DDBJ databases">
        <title>Draft genome of Mortierella alpina, strain LL118, isolated from an aspen leaf litter sample.</title>
        <authorList>
            <person name="Yang S."/>
            <person name="Vinatzer B.A."/>
        </authorList>
    </citation>
    <scope>NUCLEOTIDE SEQUENCE</scope>
    <source>
        <strain evidence="5">LL118</strain>
    </source>
</reference>
<dbReference type="PROSITE" id="PS00678">
    <property type="entry name" value="WD_REPEATS_1"/>
    <property type="match status" value="9"/>
</dbReference>
<dbReference type="CDD" id="cd00200">
    <property type="entry name" value="WD40"/>
    <property type="match status" value="3"/>
</dbReference>
<proteinExistence type="predicted"/>
<organism evidence="5 6">
    <name type="scientific">Mortierella alpina</name>
    <name type="common">Oleaginous fungus</name>
    <name type="synonym">Mortierella renispora</name>
    <dbReference type="NCBI Taxonomy" id="64518"/>
    <lineage>
        <taxon>Eukaryota</taxon>
        <taxon>Fungi</taxon>
        <taxon>Fungi incertae sedis</taxon>
        <taxon>Mucoromycota</taxon>
        <taxon>Mortierellomycotina</taxon>
        <taxon>Mortierellomycetes</taxon>
        <taxon>Mortierellales</taxon>
        <taxon>Mortierellaceae</taxon>
        <taxon>Mortierella</taxon>
    </lineage>
</organism>
<feature type="repeat" description="WD" evidence="3">
    <location>
        <begin position="748"/>
        <end position="782"/>
    </location>
</feature>
<dbReference type="InterPro" id="IPR015943">
    <property type="entry name" value="WD40/YVTN_repeat-like_dom_sf"/>
</dbReference>
<evidence type="ECO:0000259" key="4">
    <source>
        <dbReference type="Pfam" id="PF05729"/>
    </source>
</evidence>
<dbReference type="SUPFAM" id="SSF141571">
    <property type="entry name" value="Pentapeptide repeat-like"/>
    <property type="match status" value="1"/>
</dbReference>
<comment type="caution">
    <text evidence="5">The sequence shown here is derived from an EMBL/GenBank/DDBJ whole genome shotgun (WGS) entry which is preliminary data.</text>
</comment>
<evidence type="ECO:0000256" key="1">
    <source>
        <dbReference type="ARBA" id="ARBA00022574"/>
    </source>
</evidence>
<feature type="repeat" description="WD" evidence="3">
    <location>
        <begin position="1550"/>
        <end position="1585"/>
    </location>
</feature>
<dbReference type="Gene3D" id="3.40.50.300">
    <property type="entry name" value="P-loop containing nucleotide triphosphate hydrolases"/>
    <property type="match status" value="1"/>
</dbReference>
<dbReference type="InterPro" id="IPR036322">
    <property type="entry name" value="WD40_repeat_dom_sf"/>
</dbReference>
<feature type="repeat" description="WD" evidence="3">
    <location>
        <begin position="1425"/>
        <end position="1466"/>
    </location>
</feature>
<dbReference type="SUPFAM" id="SSF50978">
    <property type="entry name" value="WD40 repeat-like"/>
    <property type="match status" value="3"/>
</dbReference>
<name>A0A9P8D1J6_MORAP</name>
<dbReference type="PROSITE" id="PS50294">
    <property type="entry name" value="WD_REPEATS_REGION"/>
    <property type="match status" value="11"/>
</dbReference>
<dbReference type="PROSITE" id="PS50082">
    <property type="entry name" value="WD_REPEATS_2"/>
    <property type="match status" value="14"/>
</dbReference>
<evidence type="ECO:0000256" key="3">
    <source>
        <dbReference type="PROSITE-ProRule" id="PRU00221"/>
    </source>
</evidence>
<feature type="repeat" description="WD" evidence="3">
    <location>
        <begin position="1126"/>
        <end position="1162"/>
    </location>
</feature>
<dbReference type="InterPro" id="IPR001680">
    <property type="entry name" value="WD40_rpt"/>
</dbReference>
<gene>
    <name evidence="5" type="ORF">KVV02_003489</name>
</gene>
<dbReference type="Gene3D" id="2.160.20.80">
    <property type="entry name" value="E3 ubiquitin-protein ligase SopA"/>
    <property type="match status" value="1"/>
</dbReference>
<protein>
    <recommendedName>
        <fullName evidence="4">NACHT domain-containing protein</fullName>
    </recommendedName>
</protein>
<feature type="repeat" description="WD" evidence="3">
    <location>
        <begin position="1008"/>
        <end position="1040"/>
    </location>
</feature>
<dbReference type="InterPro" id="IPR020472">
    <property type="entry name" value="WD40_PAC1"/>
</dbReference>
<feature type="repeat" description="WD" evidence="3">
    <location>
        <begin position="1507"/>
        <end position="1549"/>
    </location>
</feature>
<dbReference type="PANTHER" id="PTHR22847">
    <property type="entry name" value="WD40 REPEAT PROTEIN"/>
    <property type="match status" value="1"/>
</dbReference>
<keyword evidence="2" id="KW-0677">Repeat</keyword>
<dbReference type="PRINTS" id="PR00320">
    <property type="entry name" value="GPROTEINBRPT"/>
</dbReference>
<feature type="repeat" description="WD" evidence="3">
    <location>
        <begin position="1382"/>
        <end position="1424"/>
    </location>
</feature>